<comment type="caution">
    <text evidence="1">The sequence shown here is derived from an EMBL/GenBank/DDBJ whole genome shotgun (WGS) entry which is preliminary data.</text>
</comment>
<evidence type="ECO:0000313" key="1">
    <source>
        <dbReference type="EMBL" id="MBD1383204.1"/>
    </source>
</evidence>
<dbReference type="EMBL" id="JACXAI010000048">
    <property type="protein sequence ID" value="MBD1383204.1"/>
    <property type="molecule type" value="Genomic_DNA"/>
</dbReference>
<proteinExistence type="predicted"/>
<name>A0A926NGU9_9BACI</name>
<reference evidence="1" key="1">
    <citation type="submission" date="2020-09" db="EMBL/GenBank/DDBJ databases">
        <title>A novel bacterium of genus Bacillus, isolated from South China Sea.</title>
        <authorList>
            <person name="Huang H."/>
            <person name="Mo K."/>
            <person name="Hu Y."/>
        </authorList>
    </citation>
    <scope>NUCLEOTIDE SEQUENCE</scope>
    <source>
        <strain evidence="1">IB182487</strain>
    </source>
</reference>
<accession>A0A926NGU9</accession>
<gene>
    <name evidence="1" type="ORF">IC621_23735</name>
</gene>
<dbReference type="Gene3D" id="2.60.40.1120">
    <property type="entry name" value="Carboxypeptidase-like, regulatory domain"/>
    <property type="match status" value="1"/>
</dbReference>
<dbReference type="Proteomes" id="UP000626844">
    <property type="component" value="Unassembled WGS sequence"/>
</dbReference>
<keyword evidence="2" id="KW-1185">Reference proteome</keyword>
<organism evidence="1 2">
    <name type="scientific">Metabacillus arenae</name>
    <dbReference type="NCBI Taxonomy" id="2771434"/>
    <lineage>
        <taxon>Bacteria</taxon>
        <taxon>Bacillati</taxon>
        <taxon>Bacillota</taxon>
        <taxon>Bacilli</taxon>
        <taxon>Bacillales</taxon>
        <taxon>Bacillaceae</taxon>
        <taxon>Metabacillus</taxon>
    </lineage>
</organism>
<dbReference type="RefSeq" id="WP_191162142.1">
    <property type="nucleotide sequence ID" value="NZ_JACXAI010000048.1"/>
</dbReference>
<sequence>MYSLFLLYIFLNGCSNEKFGVDFIVENEKGQPIEETVVDFNSSSAYINGKANLTDEYGKVTIILKEGNYTFGVRKDPGYPFQEFKRTITKNSKEIVLTLE</sequence>
<evidence type="ECO:0000313" key="2">
    <source>
        <dbReference type="Proteomes" id="UP000626844"/>
    </source>
</evidence>
<dbReference type="AlphaFoldDB" id="A0A926NGU9"/>
<protein>
    <submittedName>
        <fullName evidence="1">Uncharacterized protein</fullName>
    </submittedName>
</protein>